<dbReference type="RefSeq" id="WP_271714936.1">
    <property type="nucleotide sequence ID" value="NZ_AP024169.1"/>
</dbReference>
<dbReference type="PANTHER" id="PTHR43420">
    <property type="entry name" value="ACETYLTRANSFERASE"/>
    <property type="match status" value="1"/>
</dbReference>
<reference evidence="7 8" key="1">
    <citation type="submission" date="2020-11" db="EMBL/GenBank/DDBJ databases">
        <title>Draft genome sequencing of a Lachnospiraceae strain isolated from anoxic soil subjected to BSD treatment.</title>
        <authorList>
            <person name="Uek A."/>
            <person name="Tonouchi A."/>
        </authorList>
    </citation>
    <scope>NUCLEOTIDE SEQUENCE [LARGE SCALE GENOMIC DNA]</scope>
    <source>
        <strain evidence="7 8">TB5</strain>
    </source>
</reference>
<dbReference type="Pfam" id="PF00583">
    <property type="entry name" value="Acetyltransf_1"/>
    <property type="match status" value="1"/>
</dbReference>
<feature type="domain" description="N-acetyltransferase" evidence="6">
    <location>
        <begin position="1"/>
        <end position="144"/>
    </location>
</feature>
<dbReference type="InterPro" id="IPR050680">
    <property type="entry name" value="YpeA/RimI_acetyltransf"/>
</dbReference>
<evidence type="ECO:0000259" key="6">
    <source>
        <dbReference type="PROSITE" id="PS51186"/>
    </source>
</evidence>
<dbReference type="Proteomes" id="UP000595897">
    <property type="component" value="Chromosome"/>
</dbReference>
<evidence type="ECO:0000256" key="1">
    <source>
        <dbReference type="ARBA" id="ARBA00005395"/>
    </source>
</evidence>
<evidence type="ECO:0000256" key="4">
    <source>
        <dbReference type="ARBA" id="ARBA00023315"/>
    </source>
</evidence>
<comment type="subcellular location">
    <subcellularLocation>
        <location evidence="5">Cytoplasm</location>
    </subcellularLocation>
</comment>
<keyword evidence="3 7" id="KW-0808">Transferase</keyword>
<gene>
    <name evidence="7" type="primary">rimI</name>
    <name evidence="7" type="ORF">bsdtb5_09620</name>
</gene>
<dbReference type="AlphaFoldDB" id="A0A7R7EIZ9"/>
<comment type="catalytic activity">
    <reaction evidence="5">
        <text>N-terminal L-alanyl-[ribosomal protein bS18] + acetyl-CoA = N-terminal N(alpha)-acetyl-L-alanyl-[ribosomal protein bS18] + CoA + H(+)</text>
        <dbReference type="Rhea" id="RHEA:43756"/>
        <dbReference type="Rhea" id="RHEA-COMP:10676"/>
        <dbReference type="Rhea" id="RHEA-COMP:10677"/>
        <dbReference type="ChEBI" id="CHEBI:15378"/>
        <dbReference type="ChEBI" id="CHEBI:57287"/>
        <dbReference type="ChEBI" id="CHEBI:57288"/>
        <dbReference type="ChEBI" id="CHEBI:64718"/>
        <dbReference type="ChEBI" id="CHEBI:83683"/>
        <dbReference type="EC" id="2.3.1.266"/>
    </reaction>
</comment>
<dbReference type="InterPro" id="IPR006464">
    <property type="entry name" value="AcTrfase_RimI/Ard1"/>
</dbReference>
<dbReference type="KEGG" id="ahb:bsdtb5_09620"/>
<protein>
    <recommendedName>
        <fullName evidence="5">[Ribosomal protein bS18]-alanine N-acetyltransferase</fullName>
        <ecNumber evidence="5">2.3.1.266</ecNumber>
    </recommendedName>
</protein>
<evidence type="ECO:0000313" key="8">
    <source>
        <dbReference type="Proteomes" id="UP000595897"/>
    </source>
</evidence>
<dbReference type="EMBL" id="AP024169">
    <property type="protein sequence ID" value="BCN29667.1"/>
    <property type="molecule type" value="Genomic_DNA"/>
</dbReference>
<dbReference type="GO" id="GO:0008999">
    <property type="term" value="F:protein-N-terminal-alanine acetyltransferase activity"/>
    <property type="evidence" value="ECO:0007669"/>
    <property type="project" value="UniProtKB-EC"/>
</dbReference>
<comment type="function">
    <text evidence="5">Acetylates the N-terminal alanine of ribosomal protein bS18.</text>
</comment>
<dbReference type="PANTHER" id="PTHR43420:SF44">
    <property type="entry name" value="ACETYLTRANSFERASE YPEA"/>
    <property type="match status" value="1"/>
</dbReference>
<dbReference type="Gene3D" id="3.40.630.30">
    <property type="match status" value="1"/>
</dbReference>
<keyword evidence="2 5" id="KW-0963">Cytoplasm</keyword>
<evidence type="ECO:0000256" key="2">
    <source>
        <dbReference type="ARBA" id="ARBA00022490"/>
    </source>
</evidence>
<keyword evidence="8" id="KW-1185">Reference proteome</keyword>
<dbReference type="NCBIfam" id="TIGR01575">
    <property type="entry name" value="rimI"/>
    <property type="match status" value="1"/>
</dbReference>
<proteinExistence type="inferred from homology"/>
<name>A0A7R7EIZ9_9FIRM</name>
<comment type="similarity">
    <text evidence="1 5">Belongs to the acetyltransferase family. RimI subfamily.</text>
</comment>
<dbReference type="EC" id="2.3.1.266" evidence="5"/>
<evidence type="ECO:0000256" key="3">
    <source>
        <dbReference type="ARBA" id="ARBA00022679"/>
    </source>
</evidence>
<evidence type="ECO:0000256" key="5">
    <source>
        <dbReference type="RuleBase" id="RU363094"/>
    </source>
</evidence>
<evidence type="ECO:0000313" key="7">
    <source>
        <dbReference type="EMBL" id="BCN29667.1"/>
    </source>
</evidence>
<keyword evidence="4" id="KW-0012">Acyltransferase</keyword>
<dbReference type="PROSITE" id="PS51186">
    <property type="entry name" value="GNAT"/>
    <property type="match status" value="1"/>
</dbReference>
<dbReference type="CDD" id="cd04301">
    <property type="entry name" value="NAT_SF"/>
    <property type="match status" value="1"/>
</dbReference>
<accession>A0A7R7EIZ9</accession>
<dbReference type="SUPFAM" id="SSF55729">
    <property type="entry name" value="Acyl-CoA N-acyltransferases (Nat)"/>
    <property type="match status" value="1"/>
</dbReference>
<dbReference type="InterPro" id="IPR016181">
    <property type="entry name" value="Acyl_CoA_acyltransferase"/>
</dbReference>
<sequence>MIVRKMKLEDIEKVCEIENILFSSPWKSHDFESSSVDNNNIYLVVVEHDEIIAYCGLWGVAGEGQINNVAVKKEYQNKKIGFLMISELIERGKGKNLTAFTLEVRVSNERAIRLYHRLGFKDAGIRKNFYDKPKEDALIMWLHM</sequence>
<dbReference type="InterPro" id="IPR000182">
    <property type="entry name" value="GNAT_dom"/>
</dbReference>
<organism evidence="7 8">
    <name type="scientific">Anaeromicropila herbilytica</name>
    <dbReference type="NCBI Taxonomy" id="2785025"/>
    <lineage>
        <taxon>Bacteria</taxon>
        <taxon>Bacillati</taxon>
        <taxon>Bacillota</taxon>
        <taxon>Clostridia</taxon>
        <taxon>Lachnospirales</taxon>
        <taxon>Lachnospiraceae</taxon>
        <taxon>Anaeromicropila</taxon>
    </lineage>
</organism>
<dbReference type="GO" id="GO:0005737">
    <property type="term" value="C:cytoplasm"/>
    <property type="evidence" value="ECO:0007669"/>
    <property type="project" value="UniProtKB-SubCell"/>
</dbReference>